<keyword evidence="5" id="KW-0325">Glycoprotein</keyword>
<dbReference type="OrthoDB" id="6020543at2759"/>
<keyword evidence="4" id="KW-1015">Disulfide bond</keyword>
<dbReference type="SMART" id="SM00494">
    <property type="entry name" value="ChtBD2"/>
    <property type="match status" value="5"/>
</dbReference>
<dbReference type="SUPFAM" id="SSF57625">
    <property type="entry name" value="Invertebrate chitin-binding proteins"/>
    <property type="match status" value="5"/>
</dbReference>
<dbReference type="EMBL" id="LR899010">
    <property type="protein sequence ID" value="CAD7080539.1"/>
    <property type="molecule type" value="Genomic_DNA"/>
</dbReference>
<dbReference type="OMA" id="ATNDASC"/>
<evidence type="ECO:0000256" key="4">
    <source>
        <dbReference type="ARBA" id="ARBA00023157"/>
    </source>
</evidence>
<feature type="domain" description="Chitin-binding type-2" evidence="7">
    <location>
        <begin position="292"/>
        <end position="346"/>
    </location>
</feature>
<feature type="signal peptide" evidence="6">
    <location>
        <begin position="1"/>
        <end position="21"/>
    </location>
</feature>
<dbReference type="AlphaFoldDB" id="A0A7R8UH60"/>
<reference evidence="8 9" key="1">
    <citation type="submission" date="2020-11" db="EMBL/GenBank/DDBJ databases">
        <authorList>
            <person name="Wallbank WR R."/>
            <person name="Pardo Diaz C."/>
            <person name="Kozak K."/>
            <person name="Martin S."/>
            <person name="Jiggins C."/>
            <person name="Moest M."/>
            <person name="Warren A I."/>
            <person name="Generalovic N T."/>
            <person name="Byers J.R.P. K."/>
            <person name="Montejo-Kovacevich G."/>
            <person name="Yen C E."/>
        </authorList>
    </citation>
    <scope>NUCLEOTIDE SEQUENCE [LARGE SCALE GENOMIC DNA]</scope>
</reference>
<dbReference type="InterPro" id="IPR036508">
    <property type="entry name" value="Chitin-bd_dom_sf"/>
</dbReference>
<evidence type="ECO:0000313" key="8">
    <source>
        <dbReference type="EMBL" id="CAD7080539.1"/>
    </source>
</evidence>
<evidence type="ECO:0000313" key="9">
    <source>
        <dbReference type="Proteomes" id="UP000594454"/>
    </source>
</evidence>
<proteinExistence type="predicted"/>
<dbReference type="PANTHER" id="PTHR23301:SF0">
    <property type="entry name" value="CHITIN-BINDING TYPE-2 DOMAIN-CONTAINING PROTEIN-RELATED"/>
    <property type="match status" value="1"/>
</dbReference>
<evidence type="ECO:0000256" key="5">
    <source>
        <dbReference type="ARBA" id="ARBA00023180"/>
    </source>
</evidence>
<dbReference type="Proteomes" id="UP000594454">
    <property type="component" value="Chromosome 2"/>
</dbReference>
<dbReference type="InterPro" id="IPR002557">
    <property type="entry name" value="Chitin-bd_dom"/>
</dbReference>
<name>A0A7R8UH60_HERIL</name>
<evidence type="ECO:0000256" key="1">
    <source>
        <dbReference type="ARBA" id="ARBA00022669"/>
    </source>
</evidence>
<dbReference type="InParanoid" id="A0A7R8UH60"/>
<keyword evidence="9" id="KW-1185">Reference proteome</keyword>
<dbReference type="GO" id="GO:0005576">
    <property type="term" value="C:extracellular region"/>
    <property type="evidence" value="ECO:0007669"/>
    <property type="project" value="InterPro"/>
</dbReference>
<dbReference type="PROSITE" id="PS50940">
    <property type="entry name" value="CHIT_BIND_II"/>
    <property type="match status" value="5"/>
</dbReference>
<feature type="chain" id="PRO_5030933179" description="Chitin-binding type-2 domain-containing protein" evidence="6">
    <location>
        <begin position="22"/>
        <end position="353"/>
    </location>
</feature>
<feature type="domain" description="Chitin-binding type-2" evidence="7">
    <location>
        <begin position="228"/>
        <end position="289"/>
    </location>
</feature>
<sequence>MAASSGLFAILAASLLASVSGQTACLYATSSTTTYVANPTSCQAWIACNSGKIVNTGTCATGYLFNNATGACETASSVTCTDSSLENICVGQADGSYVANPDNCKSYFYCDNSIGYAGLCNSNYHWNSTLKVCEYAANYTCPASGSSKSATSTLTCSDVPDGTFLPSNTSCSAYYVCEGGKAIAGSCNASIPLYFDATTGTCGYASDVTCDISGTDESDQISVPYNYTAICGTTNSTAHFASDPANCTGYFYCSDSTDASPSHGYCPDSLYFNATTQECASPSTVNCTIQACVNQPVGYFATNDASCASYYYCSPTGKQAGNCTTGYYFDVENQDCNSPSAVTCTISSNSTTT</sequence>
<gene>
    <name evidence="8" type="ORF">HERILL_LOCUS3688</name>
</gene>
<protein>
    <recommendedName>
        <fullName evidence="7">Chitin-binding type-2 domain-containing protein</fullName>
    </recommendedName>
</protein>
<accession>A0A7R8UH60</accession>
<feature type="domain" description="Chitin-binding type-2" evidence="7">
    <location>
        <begin position="153"/>
        <end position="212"/>
    </location>
</feature>
<evidence type="ECO:0000256" key="2">
    <source>
        <dbReference type="ARBA" id="ARBA00022729"/>
    </source>
</evidence>
<keyword evidence="1" id="KW-0147">Chitin-binding</keyword>
<evidence type="ECO:0000256" key="3">
    <source>
        <dbReference type="ARBA" id="ARBA00022737"/>
    </source>
</evidence>
<feature type="domain" description="Chitin-binding type-2" evidence="7">
    <location>
        <begin position="86"/>
        <end position="143"/>
    </location>
</feature>
<dbReference type="Gene3D" id="2.170.140.10">
    <property type="entry name" value="Chitin binding domain"/>
    <property type="match status" value="5"/>
</dbReference>
<keyword evidence="2 6" id="KW-0732">Signal</keyword>
<dbReference type="GO" id="GO:0008061">
    <property type="term" value="F:chitin binding"/>
    <property type="evidence" value="ECO:0007669"/>
    <property type="project" value="UniProtKB-KW"/>
</dbReference>
<dbReference type="Pfam" id="PF01607">
    <property type="entry name" value="CBM_14"/>
    <property type="match status" value="5"/>
</dbReference>
<dbReference type="PANTHER" id="PTHR23301">
    <property type="entry name" value="CHITIN BINDING PERITROPHIN-A"/>
    <property type="match status" value="1"/>
</dbReference>
<evidence type="ECO:0000256" key="6">
    <source>
        <dbReference type="SAM" id="SignalP"/>
    </source>
</evidence>
<keyword evidence="3" id="KW-0677">Repeat</keyword>
<evidence type="ECO:0000259" key="7">
    <source>
        <dbReference type="PROSITE" id="PS50940"/>
    </source>
</evidence>
<organism evidence="8 9">
    <name type="scientific">Hermetia illucens</name>
    <name type="common">Black soldier fly</name>
    <dbReference type="NCBI Taxonomy" id="343691"/>
    <lineage>
        <taxon>Eukaryota</taxon>
        <taxon>Metazoa</taxon>
        <taxon>Ecdysozoa</taxon>
        <taxon>Arthropoda</taxon>
        <taxon>Hexapoda</taxon>
        <taxon>Insecta</taxon>
        <taxon>Pterygota</taxon>
        <taxon>Neoptera</taxon>
        <taxon>Endopterygota</taxon>
        <taxon>Diptera</taxon>
        <taxon>Brachycera</taxon>
        <taxon>Stratiomyomorpha</taxon>
        <taxon>Stratiomyidae</taxon>
        <taxon>Hermetiinae</taxon>
        <taxon>Hermetia</taxon>
    </lineage>
</organism>
<feature type="domain" description="Chitin-binding type-2" evidence="7">
    <location>
        <begin position="22"/>
        <end position="82"/>
    </location>
</feature>
<dbReference type="InterPro" id="IPR051940">
    <property type="entry name" value="Chitin_bind-dev_reg"/>
</dbReference>